<dbReference type="EMBL" id="JBBYHR010000008">
    <property type="protein sequence ID" value="MEL1245314.1"/>
    <property type="molecule type" value="Genomic_DNA"/>
</dbReference>
<evidence type="ECO:0000259" key="2">
    <source>
        <dbReference type="Pfam" id="PF13568"/>
    </source>
</evidence>
<organism evidence="3 4">
    <name type="scientific">Flavobacterium arundinis</name>
    <dbReference type="NCBI Taxonomy" id="3139143"/>
    <lineage>
        <taxon>Bacteria</taxon>
        <taxon>Pseudomonadati</taxon>
        <taxon>Bacteroidota</taxon>
        <taxon>Flavobacteriia</taxon>
        <taxon>Flavobacteriales</taxon>
        <taxon>Flavobacteriaceae</taxon>
        <taxon>Flavobacterium</taxon>
    </lineage>
</organism>
<dbReference type="RefSeq" id="WP_341697628.1">
    <property type="nucleotide sequence ID" value="NZ_JBBYHR010000008.1"/>
</dbReference>
<comment type="caution">
    <text evidence="3">The sequence shown here is derived from an EMBL/GenBank/DDBJ whole genome shotgun (WGS) entry which is preliminary data.</text>
</comment>
<feature type="signal peptide" evidence="1">
    <location>
        <begin position="1"/>
        <end position="19"/>
    </location>
</feature>
<reference evidence="3 4" key="1">
    <citation type="submission" date="2024-04" db="EMBL/GenBank/DDBJ databases">
        <title>Flavobacterium sp. DGU11 16S ribosomal RNA gene Genome sequencing and assembly.</title>
        <authorList>
            <person name="Park S."/>
        </authorList>
    </citation>
    <scope>NUCLEOTIDE SEQUENCE [LARGE SCALE GENOMIC DNA]</scope>
    <source>
        <strain evidence="3 4">DGU11</strain>
    </source>
</reference>
<name>A0ABU9HYR7_9FLAO</name>
<sequence>MRKLFLAAAVLFFIPITQAQTYGIKGGVNFANLTGNNANQFDGLTSFHVGALMEFNILDRITLQPELLYSVQGAKIGDDEYKLNYVTLPVMLEFDIDGSLSINAGPQFSLLANETKRVAPKEANNYDFGLAAGLEYEITGGLFIQGRYIWGQRQVFEDADVKNSVIQLSLGFYF</sequence>
<feature type="chain" id="PRO_5047103388" evidence="1">
    <location>
        <begin position="20"/>
        <end position="174"/>
    </location>
</feature>
<dbReference type="SUPFAM" id="SSF56925">
    <property type="entry name" value="OMPA-like"/>
    <property type="match status" value="1"/>
</dbReference>
<feature type="domain" description="Outer membrane protein beta-barrel" evidence="2">
    <location>
        <begin position="19"/>
        <end position="156"/>
    </location>
</feature>
<accession>A0ABU9HYR7</accession>
<evidence type="ECO:0000256" key="1">
    <source>
        <dbReference type="SAM" id="SignalP"/>
    </source>
</evidence>
<dbReference type="InterPro" id="IPR011250">
    <property type="entry name" value="OMP/PagP_B-barrel"/>
</dbReference>
<proteinExistence type="predicted"/>
<gene>
    <name evidence="3" type="ORF">AAEO56_13640</name>
</gene>
<dbReference type="Proteomes" id="UP001464555">
    <property type="component" value="Unassembled WGS sequence"/>
</dbReference>
<evidence type="ECO:0000313" key="3">
    <source>
        <dbReference type="EMBL" id="MEL1245314.1"/>
    </source>
</evidence>
<evidence type="ECO:0000313" key="4">
    <source>
        <dbReference type="Proteomes" id="UP001464555"/>
    </source>
</evidence>
<keyword evidence="4" id="KW-1185">Reference proteome</keyword>
<dbReference type="InterPro" id="IPR025665">
    <property type="entry name" value="Beta-barrel_OMP_2"/>
</dbReference>
<protein>
    <submittedName>
        <fullName evidence="3">Porin family protein</fullName>
    </submittedName>
</protein>
<keyword evidence="1" id="KW-0732">Signal</keyword>
<dbReference type="Pfam" id="PF13568">
    <property type="entry name" value="OMP_b-brl_2"/>
    <property type="match status" value="1"/>
</dbReference>